<dbReference type="PANTHER" id="PTHR30537">
    <property type="entry name" value="HTH-TYPE TRANSCRIPTIONAL REGULATOR"/>
    <property type="match status" value="1"/>
</dbReference>
<dbReference type="Proteomes" id="UP001241603">
    <property type="component" value="Unassembled WGS sequence"/>
</dbReference>
<dbReference type="CDD" id="cd08422">
    <property type="entry name" value="PBP2_CrgA_like"/>
    <property type="match status" value="1"/>
</dbReference>
<dbReference type="EMBL" id="JAUSVO010000003">
    <property type="protein sequence ID" value="MDQ0437704.1"/>
    <property type="molecule type" value="Genomic_DNA"/>
</dbReference>
<dbReference type="Gene3D" id="3.40.190.290">
    <property type="match status" value="1"/>
</dbReference>
<dbReference type="SUPFAM" id="SSF53850">
    <property type="entry name" value="Periplasmic binding protein-like II"/>
    <property type="match status" value="1"/>
</dbReference>
<comment type="caution">
    <text evidence="6">The sequence shown here is derived from an EMBL/GenBank/DDBJ whole genome shotgun (WGS) entry which is preliminary data.</text>
</comment>
<protein>
    <submittedName>
        <fullName evidence="6">DNA-binding transcriptional LysR family regulator</fullName>
    </submittedName>
</protein>
<evidence type="ECO:0000313" key="7">
    <source>
        <dbReference type="Proteomes" id="UP001241603"/>
    </source>
</evidence>
<proteinExistence type="inferred from homology"/>
<dbReference type="GO" id="GO:0003677">
    <property type="term" value="F:DNA binding"/>
    <property type="evidence" value="ECO:0007669"/>
    <property type="project" value="UniProtKB-KW"/>
</dbReference>
<evidence type="ECO:0000256" key="1">
    <source>
        <dbReference type="ARBA" id="ARBA00009437"/>
    </source>
</evidence>
<accession>A0ABU0H5W7</accession>
<dbReference type="InterPro" id="IPR000847">
    <property type="entry name" value="LysR_HTH_N"/>
</dbReference>
<dbReference type="SUPFAM" id="SSF46785">
    <property type="entry name" value="Winged helix' DNA-binding domain"/>
    <property type="match status" value="1"/>
</dbReference>
<name>A0ABU0H5W7_9HYPH</name>
<comment type="similarity">
    <text evidence="1">Belongs to the LysR transcriptional regulatory family.</text>
</comment>
<organism evidence="6 7">
    <name type="scientific">Kaistia dalseonensis</name>
    <dbReference type="NCBI Taxonomy" id="410840"/>
    <lineage>
        <taxon>Bacteria</taxon>
        <taxon>Pseudomonadati</taxon>
        <taxon>Pseudomonadota</taxon>
        <taxon>Alphaproteobacteria</taxon>
        <taxon>Hyphomicrobiales</taxon>
        <taxon>Kaistiaceae</taxon>
        <taxon>Kaistia</taxon>
    </lineage>
</organism>
<sequence>MNNIDSIMDFTVFVRIVAEGSLSGAARSLSMSLAVISKRLARLEDRLGVRLIHRTTRRLSLTEEGLAFHERCVRILAEIEEAQEMVANRSRHATGLLRVTASAAFARRQLAPRLGRFHALYPDIRVQMIVTDTLLDLVKEGIDVAIRQAALADSSLMVRRLAPTCRVISAAPAYIAARGAPVVPADLVRHDCIIFGDPPVSEWTFMSATNDPVSVRIDGVLSTNDGEVAHAAALAGLGIVRKTFWDVSDDIAAGRLVPLLTDYPIPAFPVQAVYPTGRHLAPKLRVFLDFMVAEMKSVEHGPAGPALNTALDMAD</sequence>
<evidence type="ECO:0000256" key="3">
    <source>
        <dbReference type="ARBA" id="ARBA00023125"/>
    </source>
</evidence>
<dbReference type="Pfam" id="PF03466">
    <property type="entry name" value="LysR_substrate"/>
    <property type="match status" value="1"/>
</dbReference>
<evidence type="ECO:0000259" key="5">
    <source>
        <dbReference type="PROSITE" id="PS50931"/>
    </source>
</evidence>
<evidence type="ECO:0000313" key="6">
    <source>
        <dbReference type="EMBL" id="MDQ0437704.1"/>
    </source>
</evidence>
<keyword evidence="7" id="KW-1185">Reference proteome</keyword>
<dbReference type="RefSeq" id="WP_266348644.1">
    <property type="nucleotide sequence ID" value="NZ_JAPKNG010000003.1"/>
</dbReference>
<dbReference type="PROSITE" id="PS50931">
    <property type="entry name" value="HTH_LYSR"/>
    <property type="match status" value="1"/>
</dbReference>
<gene>
    <name evidence="6" type="ORF">QO014_002096</name>
</gene>
<dbReference type="InterPro" id="IPR005119">
    <property type="entry name" value="LysR_subst-bd"/>
</dbReference>
<dbReference type="Pfam" id="PF00126">
    <property type="entry name" value="HTH_1"/>
    <property type="match status" value="1"/>
</dbReference>
<evidence type="ECO:0000256" key="2">
    <source>
        <dbReference type="ARBA" id="ARBA00023015"/>
    </source>
</evidence>
<keyword evidence="3 6" id="KW-0238">DNA-binding</keyword>
<keyword evidence="2" id="KW-0805">Transcription regulation</keyword>
<feature type="domain" description="HTH lysR-type" evidence="5">
    <location>
        <begin position="8"/>
        <end position="62"/>
    </location>
</feature>
<dbReference type="PANTHER" id="PTHR30537:SF5">
    <property type="entry name" value="HTH-TYPE TRANSCRIPTIONAL ACTIVATOR TTDR-RELATED"/>
    <property type="match status" value="1"/>
</dbReference>
<dbReference type="Gene3D" id="1.10.10.10">
    <property type="entry name" value="Winged helix-like DNA-binding domain superfamily/Winged helix DNA-binding domain"/>
    <property type="match status" value="1"/>
</dbReference>
<dbReference type="InterPro" id="IPR036390">
    <property type="entry name" value="WH_DNA-bd_sf"/>
</dbReference>
<dbReference type="InterPro" id="IPR036388">
    <property type="entry name" value="WH-like_DNA-bd_sf"/>
</dbReference>
<keyword evidence="4" id="KW-0804">Transcription</keyword>
<evidence type="ECO:0000256" key="4">
    <source>
        <dbReference type="ARBA" id="ARBA00023163"/>
    </source>
</evidence>
<dbReference type="InterPro" id="IPR058163">
    <property type="entry name" value="LysR-type_TF_proteobact-type"/>
</dbReference>
<reference evidence="6 7" key="1">
    <citation type="submission" date="2023-07" db="EMBL/GenBank/DDBJ databases">
        <title>Genomic Encyclopedia of Type Strains, Phase IV (KMG-IV): sequencing the most valuable type-strain genomes for metagenomic binning, comparative biology and taxonomic classification.</title>
        <authorList>
            <person name="Goeker M."/>
        </authorList>
    </citation>
    <scope>NUCLEOTIDE SEQUENCE [LARGE SCALE GENOMIC DNA]</scope>
    <source>
        <strain evidence="6 7">B6-8</strain>
    </source>
</reference>